<dbReference type="Proteomes" id="UP000332933">
    <property type="component" value="Unassembled WGS sequence"/>
</dbReference>
<dbReference type="Pfam" id="PF13868">
    <property type="entry name" value="TPH"/>
    <property type="match status" value="1"/>
</dbReference>
<dbReference type="EMBL" id="VJMH01006068">
    <property type="protein sequence ID" value="KAF0691549.1"/>
    <property type="molecule type" value="Genomic_DNA"/>
</dbReference>
<feature type="region of interest" description="Disordered" evidence="2">
    <location>
        <begin position="191"/>
        <end position="227"/>
    </location>
</feature>
<feature type="region of interest" description="Disordered" evidence="2">
    <location>
        <begin position="241"/>
        <end position="277"/>
    </location>
</feature>
<feature type="region of interest" description="Disordered" evidence="2">
    <location>
        <begin position="1"/>
        <end position="69"/>
    </location>
</feature>
<organism evidence="5 6">
    <name type="scientific">Aphanomyces stellatus</name>
    <dbReference type="NCBI Taxonomy" id="120398"/>
    <lineage>
        <taxon>Eukaryota</taxon>
        <taxon>Sar</taxon>
        <taxon>Stramenopiles</taxon>
        <taxon>Oomycota</taxon>
        <taxon>Saprolegniomycetes</taxon>
        <taxon>Saprolegniales</taxon>
        <taxon>Verrucalvaceae</taxon>
        <taxon>Aphanomyces</taxon>
    </lineage>
</organism>
<evidence type="ECO:0000256" key="1">
    <source>
        <dbReference type="ARBA" id="ARBA00023054"/>
    </source>
</evidence>
<dbReference type="InterPro" id="IPR043597">
    <property type="entry name" value="TPH_dom"/>
</dbReference>
<evidence type="ECO:0000313" key="4">
    <source>
        <dbReference type="EMBL" id="KAF0691549.1"/>
    </source>
</evidence>
<dbReference type="EMBL" id="CAADRA010006089">
    <property type="protein sequence ID" value="VFT94017.1"/>
    <property type="molecule type" value="Genomic_DNA"/>
</dbReference>
<protein>
    <submittedName>
        <fullName evidence="5">Aste57867_17261 protein</fullName>
    </submittedName>
</protein>
<keyword evidence="1" id="KW-0175">Coiled coil</keyword>
<name>A0A485L970_9STRA</name>
<dbReference type="OrthoDB" id="331765at2759"/>
<evidence type="ECO:0000256" key="2">
    <source>
        <dbReference type="SAM" id="MobiDB-lite"/>
    </source>
</evidence>
<keyword evidence="6" id="KW-1185">Reference proteome</keyword>
<reference evidence="5 6" key="1">
    <citation type="submission" date="2019-03" db="EMBL/GenBank/DDBJ databases">
        <authorList>
            <person name="Gaulin E."/>
            <person name="Dumas B."/>
        </authorList>
    </citation>
    <scope>NUCLEOTIDE SEQUENCE [LARGE SCALE GENOMIC DNA]</scope>
    <source>
        <strain evidence="5">CBS 568.67</strain>
    </source>
</reference>
<sequence>MPGATLNESDLERMRLSISDPVQSNREAKRQHLKELSTQRTGKWPNTLEAMRRKKENWKKDKDEREEQERLKIDEEEHRLQKEYRTKQIERANRLLYEQTDRMKTLRSKELLADVLQDREYQIQEKHAIKTMDSKVEASWTDLLMTQLRDADRKSEDERKERERKHKDLVRIQKTQLDAYKQNYVEHLREEMRDGERIKQKAEQDMRDEQDLEAERKRKVKQANEDTRLANERLKLLRKQEAEKEVAEEVKRQEDARKKEERTAKREALQKQREEKKMAQKMRMIDLATENLLRFEAKSEARLENQKREVRQKEDYELKCRADRRAAQKAAIDHSRSLQLEEKQRHKQDEMETAKEQTLKWADYNQRIEKACVKEETDKRLDNIRLAALQRQQAEAKRSTDMEERAAQILAEETIKHGHSMEQELYKQYAAHVLDDAEAKGIKNVYPLKQALKAKGIDLLPASGFRV</sequence>
<proteinExistence type="predicted"/>
<feature type="compositionally biased region" description="Basic and acidic residues" evidence="2">
    <location>
        <begin position="58"/>
        <end position="69"/>
    </location>
</feature>
<feature type="compositionally biased region" description="Basic and acidic residues" evidence="2">
    <location>
        <begin position="26"/>
        <end position="37"/>
    </location>
</feature>
<dbReference type="PANTHER" id="PTHR28663">
    <property type="entry name" value="COILED-COIL DOMAIN-CONTAINING PROTEIN 173"/>
    <property type="match status" value="1"/>
</dbReference>
<dbReference type="PANTHER" id="PTHR28663:SF1">
    <property type="entry name" value="CILIA- AND FLAGELLA- ASSOCIATED PROTEIN 210"/>
    <property type="match status" value="1"/>
</dbReference>
<accession>A0A485L970</accession>
<evidence type="ECO:0000259" key="3">
    <source>
        <dbReference type="Pfam" id="PF13868"/>
    </source>
</evidence>
<feature type="region of interest" description="Disordered" evidence="2">
    <location>
        <begin position="327"/>
        <end position="354"/>
    </location>
</feature>
<dbReference type="AlphaFoldDB" id="A0A485L970"/>
<evidence type="ECO:0000313" key="5">
    <source>
        <dbReference type="EMBL" id="VFT94017.1"/>
    </source>
</evidence>
<dbReference type="InterPro" id="IPR039986">
    <property type="entry name" value="CFAP210"/>
</dbReference>
<feature type="domain" description="Trichohyalin-plectin-homology" evidence="3">
    <location>
        <begin position="96"/>
        <end position="441"/>
    </location>
</feature>
<gene>
    <name evidence="5" type="primary">Aste57867_17261</name>
    <name evidence="4" type="ORF">As57867_017202</name>
    <name evidence="5" type="ORF">ASTE57867_17261</name>
</gene>
<reference evidence="4" key="2">
    <citation type="submission" date="2019-06" db="EMBL/GenBank/DDBJ databases">
        <title>Genomics analysis of Aphanomyces spp. identifies a new class of oomycete effector associated with host adaptation.</title>
        <authorList>
            <person name="Gaulin E."/>
        </authorList>
    </citation>
    <scope>NUCLEOTIDE SEQUENCE</scope>
    <source>
        <strain evidence="4">CBS 578.67</strain>
    </source>
</reference>
<evidence type="ECO:0000313" key="6">
    <source>
        <dbReference type="Proteomes" id="UP000332933"/>
    </source>
</evidence>